<comment type="pathway">
    <text evidence="2">Cell wall biogenesis; peptidoglycan biosynthesis.</text>
</comment>
<dbReference type="EMBL" id="UINC01009849">
    <property type="protein sequence ID" value="SVA44045.1"/>
    <property type="molecule type" value="Genomic_DNA"/>
</dbReference>
<protein>
    <submittedName>
        <fullName evidence="11">Uncharacterized protein</fullName>
    </submittedName>
</protein>
<dbReference type="HAMAP" id="MF_00639">
    <property type="entry name" value="MurD"/>
    <property type="match status" value="1"/>
</dbReference>
<keyword evidence="4" id="KW-0436">Ligase</keyword>
<gene>
    <name evidence="11" type="ORF">METZ01_LOCUS96899</name>
</gene>
<dbReference type="PANTHER" id="PTHR43692">
    <property type="entry name" value="UDP-N-ACETYLMURAMOYLALANINE--D-GLUTAMATE LIGASE"/>
    <property type="match status" value="1"/>
</dbReference>
<organism evidence="11">
    <name type="scientific">marine metagenome</name>
    <dbReference type="NCBI Taxonomy" id="408172"/>
    <lineage>
        <taxon>unclassified sequences</taxon>
        <taxon>metagenomes</taxon>
        <taxon>ecological metagenomes</taxon>
    </lineage>
</organism>
<dbReference type="GO" id="GO:0005524">
    <property type="term" value="F:ATP binding"/>
    <property type="evidence" value="ECO:0007669"/>
    <property type="project" value="UniProtKB-KW"/>
</dbReference>
<keyword evidence="8" id="KW-0131">Cell cycle</keyword>
<dbReference type="UniPathway" id="UPA00219"/>
<keyword evidence="6" id="KW-0547">Nucleotide-binding</keyword>
<dbReference type="PANTHER" id="PTHR43692:SF1">
    <property type="entry name" value="UDP-N-ACETYLMURAMOYLALANINE--D-GLUTAMATE LIGASE"/>
    <property type="match status" value="1"/>
</dbReference>
<evidence type="ECO:0000313" key="11">
    <source>
        <dbReference type="EMBL" id="SVA44045.1"/>
    </source>
</evidence>
<evidence type="ECO:0000256" key="2">
    <source>
        <dbReference type="ARBA" id="ARBA00004752"/>
    </source>
</evidence>
<dbReference type="NCBIfam" id="TIGR01087">
    <property type="entry name" value="murD"/>
    <property type="match status" value="1"/>
</dbReference>
<dbReference type="InterPro" id="IPR005762">
    <property type="entry name" value="MurD"/>
</dbReference>
<dbReference type="GO" id="GO:0051301">
    <property type="term" value="P:cell division"/>
    <property type="evidence" value="ECO:0007669"/>
    <property type="project" value="UniProtKB-KW"/>
</dbReference>
<evidence type="ECO:0000256" key="7">
    <source>
        <dbReference type="ARBA" id="ARBA00022840"/>
    </source>
</evidence>
<evidence type="ECO:0000256" key="6">
    <source>
        <dbReference type="ARBA" id="ARBA00022741"/>
    </source>
</evidence>
<dbReference type="GO" id="GO:0004326">
    <property type="term" value="F:tetrahydrofolylpolyglutamate synthase activity"/>
    <property type="evidence" value="ECO:0007669"/>
    <property type="project" value="InterPro"/>
</dbReference>
<feature type="domain" description="Mur ligase C-terminal" evidence="9">
    <location>
        <begin position="253"/>
        <end position="360"/>
    </location>
</feature>
<dbReference type="InterPro" id="IPR036615">
    <property type="entry name" value="Mur_ligase_C_dom_sf"/>
</dbReference>
<dbReference type="Pfam" id="PF02875">
    <property type="entry name" value="Mur_ligase_C"/>
    <property type="match status" value="1"/>
</dbReference>
<dbReference type="SUPFAM" id="SSF53244">
    <property type="entry name" value="MurD-like peptide ligases, peptide-binding domain"/>
    <property type="match status" value="1"/>
</dbReference>
<evidence type="ECO:0000256" key="5">
    <source>
        <dbReference type="ARBA" id="ARBA00022618"/>
    </source>
</evidence>
<keyword evidence="7" id="KW-0067">ATP-binding</keyword>
<dbReference type="Gene3D" id="3.40.50.720">
    <property type="entry name" value="NAD(P)-binding Rossmann-like Domain"/>
    <property type="match status" value="1"/>
</dbReference>
<keyword evidence="3" id="KW-0963">Cytoplasm</keyword>
<accession>A0A381VUU8</accession>
<dbReference type="InterPro" id="IPR004101">
    <property type="entry name" value="Mur_ligase_C"/>
</dbReference>
<reference evidence="11" key="1">
    <citation type="submission" date="2018-05" db="EMBL/GenBank/DDBJ databases">
        <authorList>
            <person name="Lanie J.A."/>
            <person name="Ng W.-L."/>
            <person name="Kazmierczak K.M."/>
            <person name="Andrzejewski T.M."/>
            <person name="Davidsen T.M."/>
            <person name="Wayne K.J."/>
            <person name="Tettelin H."/>
            <person name="Glass J.I."/>
            <person name="Rusch D."/>
            <person name="Podicherti R."/>
            <person name="Tsui H.-C.T."/>
            <person name="Winkler M.E."/>
        </authorList>
    </citation>
    <scope>NUCLEOTIDE SEQUENCE</scope>
</reference>
<comment type="subcellular location">
    <subcellularLocation>
        <location evidence="1">Cytoplasm</location>
    </subcellularLocation>
</comment>
<evidence type="ECO:0000256" key="8">
    <source>
        <dbReference type="ARBA" id="ARBA00023306"/>
    </source>
</evidence>
<evidence type="ECO:0000256" key="3">
    <source>
        <dbReference type="ARBA" id="ARBA00022490"/>
    </source>
</evidence>
<keyword evidence="5" id="KW-0132">Cell division</keyword>
<evidence type="ECO:0000259" key="10">
    <source>
        <dbReference type="Pfam" id="PF08245"/>
    </source>
</evidence>
<dbReference type="GO" id="GO:0008764">
    <property type="term" value="F:UDP-N-acetylmuramoylalanine-D-glutamate ligase activity"/>
    <property type="evidence" value="ECO:0007669"/>
    <property type="project" value="UniProtKB-EC"/>
</dbReference>
<sequence>MAGADLIVLSPGVPPVQPTLNAARERGVPIISEIELASRWVRGRIVAITGTKGKSTTTVLLGRMLEMAGCVAFVGGNVGTALSTQIEQSTPEAIHVVEVSSFQLELTTTFRPWISVFLNLHTDHLDRHGDAGSYAAAKARIFANQEATDTLVVNADDPEVLRLARESRATRLDYAVNAPLDDGVVVSQDAIIRRTGVGFEPLVPLSAVHVLGRHLLSDVVAASAVAHRVGLAPDDMTSAVDCFPGLEHVLEDVGTVSGVSFINDSKATNVESARRALESCGGRLVVLMGGRFKGGRLQALAPELASRAEAVVAVGEARDRIRDEFGPIVQVVGADSLGEAVQIAYGLAPHGGTVLLSPACSSLDMFQDYAERGRTFKRAVARLREEVSGTREQ</sequence>
<dbReference type="GO" id="GO:0008360">
    <property type="term" value="P:regulation of cell shape"/>
    <property type="evidence" value="ECO:0007669"/>
    <property type="project" value="InterPro"/>
</dbReference>
<evidence type="ECO:0000259" key="9">
    <source>
        <dbReference type="Pfam" id="PF02875"/>
    </source>
</evidence>
<dbReference type="InterPro" id="IPR013221">
    <property type="entry name" value="Mur_ligase_cen"/>
</dbReference>
<dbReference type="AlphaFoldDB" id="A0A381VUU8"/>
<dbReference type="GO" id="GO:0005737">
    <property type="term" value="C:cytoplasm"/>
    <property type="evidence" value="ECO:0007669"/>
    <property type="project" value="UniProtKB-SubCell"/>
</dbReference>
<dbReference type="Gene3D" id="3.40.1190.10">
    <property type="entry name" value="Mur-like, catalytic domain"/>
    <property type="match status" value="1"/>
</dbReference>
<dbReference type="GO" id="GO:0009252">
    <property type="term" value="P:peptidoglycan biosynthetic process"/>
    <property type="evidence" value="ECO:0007669"/>
    <property type="project" value="UniProtKB-UniPathway"/>
</dbReference>
<dbReference type="PROSITE" id="PS01011">
    <property type="entry name" value="FOLYLPOLYGLU_SYNT_1"/>
    <property type="match status" value="1"/>
</dbReference>
<dbReference type="SUPFAM" id="SSF53623">
    <property type="entry name" value="MurD-like peptide ligases, catalytic domain"/>
    <property type="match status" value="1"/>
</dbReference>
<proteinExistence type="inferred from homology"/>
<evidence type="ECO:0000256" key="1">
    <source>
        <dbReference type="ARBA" id="ARBA00004496"/>
    </source>
</evidence>
<dbReference type="InterPro" id="IPR036565">
    <property type="entry name" value="Mur-like_cat_sf"/>
</dbReference>
<evidence type="ECO:0000256" key="4">
    <source>
        <dbReference type="ARBA" id="ARBA00022598"/>
    </source>
</evidence>
<feature type="domain" description="Mur ligase central" evidence="10">
    <location>
        <begin position="48"/>
        <end position="226"/>
    </location>
</feature>
<name>A0A381VUU8_9ZZZZ</name>
<dbReference type="Gene3D" id="3.90.190.20">
    <property type="entry name" value="Mur ligase, C-terminal domain"/>
    <property type="match status" value="1"/>
</dbReference>
<dbReference type="InterPro" id="IPR018109">
    <property type="entry name" value="Folylpolyglutamate_synth_CS"/>
</dbReference>
<dbReference type="Pfam" id="PF08245">
    <property type="entry name" value="Mur_ligase_M"/>
    <property type="match status" value="1"/>
</dbReference>